<gene>
    <name evidence="2" type="ORF">B1A_16647</name>
</gene>
<reference evidence="2" key="2">
    <citation type="journal article" date="2014" name="ISME J.">
        <title>Microbial stratification in low pH oxic and suboxic macroscopic growths along an acid mine drainage.</title>
        <authorList>
            <person name="Mendez-Garcia C."/>
            <person name="Mesa V."/>
            <person name="Sprenger R.R."/>
            <person name="Richter M."/>
            <person name="Diez M.S."/>
            <person name="Solano J."/>
            <person name="Bargiela R."/>
            <person name="Golyshina O.V."/>
            <person name="Manteca A."/>
            <person name="Ramos J.L."/>
            <person name="Gallego J.R."/>
            <person name="Llorente I."/>
            <person name="Martins Dos Santos V.A."/>
            <person name="Jensen O.N."/>
            <person name="Pelaez A.I."/>
            <person name="Sanchez J."/>
            <person name="Ferrer M."/>
        </authorList>
    </citation>
    <scope>NUCLEOTIDE SEQUENCE</scope>
</reference>
<evidence type="ECO:0000313" key="2">
    <source>
        <dbReference type="EMBL" id="EQD39987.1"/>
    </source>
</evidence>
<organism evidence="2">
    <name type="scientific">mine drainage metagenome</name>
    <dbReference type="NCBI Taxonomy" id="410659"/>
    <lineage>
        <taxon>unclassified sequences</taxon>
        <taxon>metagenomes</taxon>
        <taxon>ecological metagenomes</taxon>
    </lineage>
</organism>
<feature type="compositionally biased region" description="Gly residues" evidence="1">
    <location>
        <begin position="7"/>
        <end position="19"/>
    </location>
</feature>
<dbReference type="EMBL" id="AUZX01012231">
    <property type="protein sequence ID" value="EQD39987.1"/>
    <property type="molecule type" value="Genomic_DNA"/>
</dbReference>
<protein>
    <submittedName>
        <fullName evidence="2">Uncharacterized protein</fullName>
    </submittedName>
</protein>
<dbReference type="AlphaFoldDB" id="T0Z777"/>
<proteinExistence type="predicted"/>
<comment type="caution">
    <text evidence="2">The sequence shown here is derived from an EMBL/GenBank/DDBJ whole genome shotgun (WGS) entry which is preliminary data.</text>
</comment>
<reference evidence="2" key="1">
    <citation type="submission" date="2013-08" db="EMBL/GenBank/DDBJ databases">
        <authorList>
            <person name="Mendez C."/>
            <person name="Richter M."/>
            <person name="Ferrer M."/>
            <person name="Sanchez J."/>
        </authorList>
    </citation>
    <scope>NUCLEOTIDE SEQUENCE</scope>
</reference>
<feature type="non-terminal residue" evidence="2">
    <location>
        <position position="1"/>
    </location>
</feature>
<name>T0Z777_9ZZZZ</name>
<sequence>KVEVQGSGSGSSGQPGSGIGREYKIDQDGITADCALAQLDWNGAHALRLAASGRELTQEQVLLLRNGTQPNLIDEKSDLTNLGKLAYDRLANAKTARDLEQQQLRTRNIDQQMEEIVTRKVHKMSSPHEADLGR</sequence>
<evidence type="ECO:0000256" key="1">
    <source>
        <dbReference type="SAM" id="MobiDB-lite"/>
    </source>
</evidence>
<accession>T0Z777</accession>
<feature type="region of interest" description="Disordered" evidence="1">
    <location>
        <begin position="1"/>
        <end position="22"/>
    </location>
</feature>